<evidence type="ECO:0000313" key="10">
    <source>
        <dbReference type="Proteomes" id="UP000823964"/>
    </source>
</evidence>
<evidence type="ECO:0000256" key="8">
    <source>
        <dbReference type="SAM" id="SignalP"/>
    </source>
</evidence>
<dbReference type="GO" id="GO:0046872">
    <property type="term" value="F:metal ion binding"/>
    <property type="evidence" value="ECO:0007669"/>
    <property type="project" value="UniProtKB-KW"/>
</dbReference>
<feature type="compositionally biased region" description="Basic and acidic residues" evidence="7">
    <location>
        <begin position="310"/>
        <end position="324"/>
    </location>
</feature>
<dbReference type="Proteomes" id="UP000823964">
    <property type="component" value="Unassembled WGS sequence"/>
</dbReference>
<dbReference type="PANTHER" id="PTHR42953">
    <property type="entry name" value="HIGH-AFFINITY ZINC UPTAKE SYSTEM PROTEIN ZNUA-RELATED"/>
    <property type="match status" value="1"/>
</dbReference>
<feature type="signal peptide" evidence="8">
    <location>
        <begin position="1"/>
        <end position="18"/>
    </location>
</feature>
<dbReference type="AlphaFoldDB" id="A0A9D1VBL0"/>
<dbReference type="InterPro" id="IPR050492">
    <property type="entry name" value="Bact_metal-bind_prot9"/>
</dbReference>
<evidence type="ECO:0000256" key="2">
    <source>
        <dbReference type="ARBA" id="ARBA00011028"/>
    </source>
</evidence>
<evidence type="ECO:0000256" key="6">
    <source>
        <dbReference type="RuleBase" id="RU003512"/>
    </source>
</evidence>
<evidence type="ECO:0000256" key="5">
    <source>
        <dbReference type="ARBA" id="ARBA00022729"/>
    </source>
</evidence>
<comment type="similarity">
    <text evidence="2 6">Belongs to the bacterial solute-binding protein 9 family.</text>
</comment>
<sequence>MKRLLCILLLLCAAFVQAAPVKIASLHPLLSDMARQIGGNKVKVHDLFPENGTLHEFQPTSNEISRALGSKLLLAMGKGVEPYLPSLRSSISEKTKFVELGATIPDVKVPGTDKVDPHWWNSPANMKRASRVLLEELSAVDPTNKSYYEKRQKKYAEEMDSLMMMGRLMLSKVPTDRRILVTEHAAMCHFCEAFNLTPMALQGVAAEAQGDPATLARLLTELREKKVPSLFTEYNSSPRNMRVIASQLGVATFSLVMDGIAKDLPTYKQQMTHNIGAVMAGLSNSKKKPATVAESDEDIAGLLNDIQNRAEEQARREVEEERAKAAAGKGAAPSKGDKRNKRR</sequence>
<evidence type="ECO:0000256" key="3">
    <source>
        <dbReference type="ARBA" id="ARBA00022448"/>
    </source>
</evidence>
<evidence type="ECO:0000256" key="4">
    <source>
        <dbReference type="ARBA" id="ARBA00022723"/>
    </source>
</evidence>
<dbReference type="PRINTS" id="PR00690">
    <property type="entry name" value="ADHESNFAMILY"/>
</dbReference>
<reference evidence="9" key="1">
    <citation type="journal article" date="2021" name="PeerJ">
        <title>Extensive microbial diversity within the chicken gut microbiome revealed by metagenomics and culture.</title>
        <authorList>
            <person name="Gilroy R."/>
            <person name="Ravi A."/>
            <person name="Getino M."/>
            <person name="Pursley I."/>
            <person name="Horton D.L."/>
            <person name="Alikhan N.F."/>
            <person name="Baker D."/>
            <person name="Gharbi K."/>
            <person name="Hall N."/>
            <person name="Watson M."/>
            <person name="Adriaenssens E.M."/>
            <person name="Foster-Nyarko E."/>
            <person name="Jarju S."/>
            <person name="Secka A."/>
            <person name="Antonio M."/>
            <person name="Oren A."/>
            <person name="Chaudhuri R.R."/>
            <person name="La Ragione R."/>
            <person name="Hildebrand F."/>
            <person name="Pallen M.J."/>
        </authorList>
    </citation>
    <scope>NUCLEOTIDE SEQUENCE</scope>
    <source>
        <strain evidence="9">14975</strain>
    </source>
</reference>
<protein>
    <submittedName>
        <fullName evidence="9">Zinc ABC transporter substrate-binding protein</fullName>
    </submittedName>
</protein>
<evidence type="ECO:0000256" key="7">
    <source>
        <dbReference type="SAM" id="MobiDB-lite"/>
    </source>
</evidence>
<evidence type="ECO:0000256" key="1">
    <source>
        <dbReference type="ARBA" id="ARBA00004196"/>
    </source>
</evidence>
<feature type="chain" id="PRO_5039181963" evidence="8">
    <location>
        <begin position="19"/>
        <end position="343"/>
    </location>
</feature>
<dbReference type="GO" id="GO:0007155">
    <property type="term" value="P:cell adhesion"/>
    <property type="evidence" value="ECO:0007669"/>
    <property type="project" value="InterPro"/>
</dbReference>
<dbReference type="GO" id="GO:0030313">
    <property type="term" value="C:cell envelope"/>
    <property type="evidence" value="ECO:0007669"/>
    <property type="project" value="UniProtKB-SubCell"/>
</dbReference>
<dbReference type="InterPro" id="IPR006129">
    <property type="entry name" value="AdhesinB"/>
</dbReference>
<dbReference type="SUPFAM" id="SSF53807">
    <property type="entry name" value="Helical backbone' metal receptor"/>
    <property type="match status" value="1"/>
</dbReference>
<organism evidence="9 10">
    <name type="scientific">Candidatus Akkermansia intestinigallinarum</name>
    <dbReference type="NCBI Taxonomy" id="2838431"/>
    <lineage>
        <taxon>Bacteria</taxon>
        <taxon>Pseudomonadati</taxon>
        <taxon>Verrucomicrobiota</taxon>
        <taxon>Verrucomicrobiia</taxon>
        <taxon>Verrucomicrobiales</taxon>
        <taxon>Akkermansiaceae</taxon>
        <taxon>Akkermansia</taxon>
    </lineage>
</organism>
<comment type="subcellular location">
    <subcellularLocation>
        <location evidence="1">Cell envelope</location>
    </subcellularLocation>
</comment>
<keyword evidence="5 8" id="KW-0732">Signal</keyword>
<keyword evidence="3 6" id="KW-0813">Transport</keyword>
<dbReference type="EMBL" id="DXFQ01000090">
    <property type="protein sequence ID" value="HIX19974.1"/>
    <property type="molecule type" value="Genomic_DNA"/>
</dbReference>
<dbReference type="PANTHER" id="PTHR42953:SF1">
    <property type="entry name" value="METAL-BINDING PROTEIN HI_0362-RELATED"/>
    <property type="match status" value="1"/>
</dbReference>
<dbReference type="GO" id="GO:0030001">
    <property type="term" value="P:metal ion transport"/>
    <property type="evidence" value="ECO:0007669"/>
    <property type="project" value="InterPro"/>
</dbReference>
<keyword evidence="4" id="KW-0479">Metal-binding</keyword>
<dbReference type="Gene3D" id="3.40.50.1980">
    <property type="entry name" value="Nitrogenase molybdenum iron protein domain"/>
    <property type="match status" value="2"/>
</dbReference>
<dbReference type="PRINTS" id="PR00691">
    <property type="entry name" value="ADHESINB"/>
</dbReference>
<accession>A0A9D1VBL0</accession>
<feature type="region of interest" description="Disordered" evidence="7">
    <location>
        <begin position="310"/>
        <end position="343"/>
    </location>
</feature>
<evidence type="ECO:0000313" key="9">
    <source>
        <dbReference type="EMBL" id="HIX19974.1"/>
    </source>
</evidence>
<dbReference type="Pfam" id="PF01297">
    <property type="entry name" value="ZnuA"/>
    <property type="match status" value="1"/>
</dbReference>
<dbReference type="InterPro" id="IPR006128">
    <property type="entry name" value="Lipoprotein_PsaA-like"/>
</dbReference>
<comment type="caution">
    <text evidence="9">The sequence shown here is derived from an EMBL/GenBank/DDBJ whole genome shotgun (WGS) entry which is preliminary data.</text>
</comment>
<proteinExistence type="inferred from homology"/>
<name>A0A9D1VBL0_9BACT</name>
<reference evidence="9" key="2">
    <citation type="submission" date="2021-04" db="EMBL/GenBank/DDBJ databases">
        <authorList>
            <person name="Gilroy R."/>
        </authorList>
    </citation>
    <scope>NUCLEOTIDE SEQUENCE</scope>
    <source>
        <strain evidence="9">14975</strain>
    </source>
</reference>
<dbReference type="InterPro" id="IPR006127">
    <property type="entry name" value="ZnuA-like"/>
</dbReference>
<gene>
    <name evidence="9" type="ORF">H9862_05140</name>
</gene>